<gene>
    <name evidence="1" type="ORF">APZ42_016985</name>
</gene>
<evidence type="ECO:0000313" key="1">
    <source>
        <dbReference type="EMBL" id="KZS17352.1"/>
    </source>
</evidence>
<reference evidence="1 2" key="1">
    <citation type="submission" date="2016-03" db="EMBL/GenBank/DDBJ databases">
        <title>EvidentialGene: Evidence-directed Construction of Genes on Genomes.</title>
        <authorList>
            <person name="Gilbert D.G."/>
            <person name="Choi J.-H."/>
            <person name="Mockaitis K."/>
            <person name="Colbourne J."/>
            <person name="Pfrender M."/>
        </authorList>
    </citation>
    <scope>NUCLEOTIDE SEQUENCE [LARGE SCALE GENOMIC DNA]</scope>
    <source>
        <strain evidence="1 2">Xinb3</strain>
        <tissue evidence="1">Complete organism</tissue>
    </source>
</reference>
<sequence>MFRPVCCRERTSTCVCLSLFGRPETRLLMSSDKDEKGFFEPPIFEQDCENKLQKATRIVFNSKPCLMRN</sequence>
<dbReference type="Proteomes" id="UP000076858">
    <property type="component" value="Unassembled WGS sequence"/>
</dbReference>
<proteinExistence type="predicted"/>
<name>A0A165A9X5_9CRUS</name>
<comment type="caution">
    <text evidence="1">The sequence shown here is derived from an EMBL/GenBank/DDBJ whole genome shotgun (WGS) entry which is preliminary data.</text>
</comment>
<evidence type="ECO:0000313" key="2">
    <source>
        <dbReference type="Proteomes" id="UP000076858"/>
    </source>
</evidence>
<organism evidence="1 2">
    <name type="scientific">Daphnia magna</name>
    <dbReference type="NCBI Taxonomy" id="35525"/>
    <lineage>
        <taxon>Eukaryota</taxon>
        <taxon>Metazoa</taxon>
        <taxon>Ecdysozoa</taxon>
        <taxon>Arthropoda</taxon>
        <taxon>Crustacea</taxon>
        <taxon>Branchiopoda</taxon>
        <taxon>Diplostraca</taxon>
        <taxon>Cladocera</taxon>
        <taxon>Anomopoda</taxon>
        <taxon>Daphniidae</taxon>
        <taxon>Daphnia</taxon>
    </lineage>
</organism>
<dbReference type="EMBL" id="LRGB01000642">
    <property type="protein sequence ID" value="KZS17352.1"/>
    <property type="molecule type" value="Genomic_DNA"/>
</dbReference>
<protein>
    <submittedName>
        <fullName evidence="1">Uncharacterized protein</fullName>
    </submittedName>
</protein>
<keyword evidence="2" id="KW-1185">Reference proteome</keyword>
<dbReference type="AlphaFoldDB" id="A0A165A9X5"/>
<accession>A0A165A9X5</accession>